<protein>
    <submittedName>
        <fullName evidence="2">Uncharacterized protein</fullName>
    </submittedName>
</protein>
<keyword evidence="3" id="KW-1185">Reference proteome</keyword>
<comment type="caution">
    <text evidence="2">The sequence shown here is derived from an EMBL/GenBank/DDBJ whole genome shotgun (WGS) entry which is preliminary data.</text>
</comment>
<evidence type="ECO:0000313" key="3">
    <source>
        <dbReference type="Proteomes" id="UP000603352"/>
    </source>
</evidence>
<accession>A0ABQ1IBF5</accession>
<gene>
    <name evidence="2" type="ORF">GCM10011505_08970</name>
</gene>
<evidence type="ECO:0000313" key="2">
    <source>
        <dbReference type="EMBL" id="GGB29807.1"/>
    </source>
</evidence>
<organism evidence="2 3">
    <name type="scientific">Tistrella bauzanensis</name>
    <dbReference type="NCBI Taxonomy" id="657419"/>
    <lineage>
        <taxon>Bacteria</taxon>
        <taxon>Pseudomonadati</taxon>
        <taxon>Pseudomonadota</taxon>
        <taxon>Alphaproteobacteria</taxon>
        <taxon>Geminicoccales</taxon>
        <taxon>Geminicoccaceae</taxon>
        <taxon>Tistrella</taxon>
    </lineage>
</organism>
<dbReference type="EMBL" id="BMDZ01000006">
    <property type="protein sequence ID" value="GGB29807.1"/>
    <property type="molecule type" value="Genomic_DNA"/>
</dbReference>
<name>A0ABQ1IBF5_9PROT</name>
<dbReference type="RefSeq" id="WP_188575330.1">
    <property type="nucleotide sequence ID" value="NZ_BMDZ01000006.1"/>
</dbReference>
<sequence>MLPSPPLAPALRPRPGPPAFAFPARAHPIRPSIIRPLLFRLVARLFHPAATTAHGAVPRGEHRALNLPDPLPEPPRPVWPF</sequence>
<feature type="region of interest" description="Disordered" evidence="1">
    <location>
        <begin position="55"/>
        <end position="81"/>
    </location>
</feature>
<dbReference type="Proteomes" id="UP000603352">
    <property type="component" value="Unassembled WGS sequence"/>
</dbReference>
<evidence type="ECO:0000256" key="1">
    <source>
        <dbReference type="SAM" id="MobiDB-lite"/>
    </source>
</evidence>
<reference evidence="3" key="1">
    <citation type="journal article" date="2019" name="Int. J. Syst. Evol. Microbiol.">
        <title>The Global Catalogue of Microorganisms (GCM) 10K type strain sequencing project: providing services to taxonomists for standard genome sequencing and annotation.</title>
        <authorList>
            <consortium name="The Broad Institute Genomics Platform"/>
            <consortium name="The Broad Institute Genome Sequencing Center for Infectious Disease"/>
            <person name="Wu L."/>
            <person name="Ma J."/>
        </authorList>
    </citation>
    <scope>NUCLEOTIDE SEQUENCE [LARGE SCALE GENOMIC DNA]</scope>
    <source>
        <strain evidence="3">CGMCC 1.10188</strain>
    </source>
</reference>
<feature type="compositionally biased region" description="Pro residues" evidence="1">
    <location>
        <begin position="69"/>
        <end position="81"/>
    </location>
</feature>
<proteinExistence type="predicted"/>